<evidence type="ECO:0000259" key="6">
    <source>
        <dbReference type="PROSITE" id="PS51072"/>
    </source>
</evidence>
<sequence length="454" mass="50568">MISQFFILSPRGDTIIMRDYLGNVPKASSEVFFRKVNFWDKGGRDAPPVFNVDGVSYLYVKDGGVFLVATTRENVSPSLVLELLKRIGGIIKDYCGLLSEEAVRKNFVLLYELLDEVIDYGYPQNSSSEALKEFVLNEPTMLKPSKSKGDGLFPGVGKGPTGVIKSILDTSRTEGKAREEIFVDIVEKISCTFSSSGHVQTSQIDGAIQVKSYLTGNPAIAIALNDSLVIGRRETSGATDYGGYRHGSDTVMLDDCNFHQSVSLDRFETERTLQLVPPDGEFAVMNYRSTYPFKPPFRVSTTVEEDPNSALKAIINIRITPDFGGDKAASGLEVVVPMPREVARVHCELGRDAKSGAATQSWDWQEKARRLVWKFKRVQGGVEHSLRVRATLSEGWGAGIKKSIGPINLQFTIPMYCASRLQVRYLQILKEHKGHQPYRWVRYVTLSNSYVVRT</sequence>
<dbReference type="PROSITE" id="PS51072">
    <property type="entry name" value="MHD"/>
    <property type="match status" value="1"/>
</dbReference>
<dbReference type="InterPro" id="IPR011012">
    <property type="entry name" value="Longin-like_dom_sf"/>
</dbReference>
<dbReference type="SUPFAM" id="SSF64356">
    <property type="entry name" value="SNARE-like"/>
    <property type="match status" value="1"/>
</dbReference>
<keyword evidence="3 5" id="KW-0653">Protein transport</keyword>
<evidence type="ECO:0000256" key="5">
    <source>
        <dbReference type="PIRNR" id="PIRNR005992"/>
    </source>
</evidence>
<keyword evidence="8" id="KW-1185">Reference proteome</keyword>
<dbReference type="SUPFAM" id="SSF49447">
    <property type="entry name" value="Second domain of Mu2 adaptin subunit (ap50) of ap2 adaptor"/>
    <property type="match status" value="1"/>
</dbReference>
<evidence type="ECO:0000256" key="3">
    <source>
        <dbReference type="ARBA" id="ARBA00022927"/>
    </source>
</evidence>
<evidence type="ECO:0000313" key="8">
    <source>
        <dbReference type="Proteomes" id="UP001491310"/>
    </source>
</evidence>
<comment type="caution">
    <text evidence="7">The sequence shown here is derived from an EMBL/GenBank/DDBJ whole genome shotgun (WGS) entry which is preliminary data.</text>
</comment>
<dbReference type="InterPro" id="IPR050431">
    <property type="entry name" value="Adaptor_comp_med_subunit"/>
</dbReference>
<dbReference type="PIRSF" id="PIRSF005992">
    <property type="entry name" value="Clathrin_mu"/>
    <property type="match status" value="1"/>
</dbReference>
<accession>A0ABR2YYF5</accession>
<keyword evidence="4" id="KW-0472">Membrane</keyword>
<dbReference type="PANTHER" id="PTHR10529">
    <property type="entry name" value="AP COMPLEX SUBUNIT MU"/>
    <property type="match status" value="1"/>
</dbReference>
<dbReference type="Pfam" id="PF00928">
    <property type="entry name" value="Adap_comp_sub"/>
    <property type="match status" value="1"/>
</dbReference>
<dbReference type="Proteomes" id="UP001491310">
    <property type="component" value="Unassembled WGS sequence"/>
</dbReference>
<dbReference type="InterPro" id="IPR036168">
    <property type="entry name" value="AP2_Mu_C_sf"/>
</dbReference>
<evidence type="ECO:0000256" key="1">
    <source>
        <dbReference type="ARBA" id="ARBA00004308"/>
    </source>
</evidence>
<feature type="domain" description="MHD" evidence="6">
    <location>
        <begin position="178"/>
        <end position="453"/>
    </location>
</feature>
<reference evidence="7 8" key="1">
    <citation type="journal article" date="2024" name="Nat. Commun.">
        <title>Phylogenomics reveals the evolutionary origins of lichenization in chlorophyte algae.</title>
        <authorList>
            <person name="Puginier C."/>
            <person name="Libourel C."/>
            <person name="Otte J."/>
            <person name="Skaloud P."/>
            <person name="Haon M."/>
            <person name="Grisel S."/>
            <person name="Petersen M."/>
            <person name="Berrin J.G."/>
            <person name="Delaux P.M."/>
            <person name="Dal Grande F."/>
            <person name="Keller J."/>
        </authorList>
    </citation>
    <scope>NUCLEOTIDE SEQUENCE [LARGE SCALE GENOMIC DNA]</scope>
    <source>
        <strain evidence="7 8">SAG 216-7</strain>
    </source>
</reference>
<protein>
    <recommendedName>
        <fullName evidence="6">MHD domain-containing protein</fullName>
    </recommendedName>
</protein>
<dbReference type="Gene3D" id="3.30.450.60">
    <property type="match status" value="1"/>
</dbReference>
<name>A0ABR2YYF5_9CHLO</name>
<dbReference type="PRINTS" id="PR00314">
    <property type="entry name" value="CLATHRINADPT"/>
</dbReference>
<dbReference type="CDD" id="cd09253">
    <property type="entry name" value="AP-4_Mu4_Cterm"/>
    <property type="match status" value="1"/>
</dbReference>
<evidence type="ECO:0000256" key="4">
    <source>
        <dbReference type="ARBA" id="ARBA00023136"/>
    </source>
</evidence>
<dbReference type="InterPro" id="IPR001392">
    <property type="entry name" value="Clathrin_mu"/>
</dbReference>
<evidence type="ECO:0000313" key="7">
    <source>
        <dbReference type="EMBL" id="KAK9916918.1"/>
    </source>
</evidence>
<dbReference type="Gene3D" id="2.60.40.1170">
    <property type="entry name" value="Mu homology domain, subdomain B"/>
    <property type="match status" value="2"/>
</dbReference>
<dbReference type="InterPro" id="IPR028565">
    <property type="entry name" value="MHD"/>
</dbReference>
<evidence type="ECO:0000256" key="2">
    <source>
        <dbReference type="ARBA" id="ARBA00022448"/>
    </source>
</evidence>
<comment type="similarity">
    <text evidence="5">Belongs to the adaptor complexes medium subunit family.</text>
</comment>
<gene>
    <name evidence="7" type="ORF">WJX75_008786</name>
</gene>
<proteinExistence type="inferred from homology"/>
<comment type="subcellular location">
    <subcellularLocation>
        <location evidence="1">Endomembrane system</location>
    </subcellularLocation>
</comment>
<dbReference type="CDD" id="cd14838">
    <property type="entry name" value="AP4_Mu_N"/>
    <property type="match status" value="1"/>
</dbReference>
<organism evidence="7 8">
    <name type="scientific">Coccomyxa subellipsoidea</name>
    <dbReference type="NCBI Taxonomy" id="248742"/>
    <lineage>
        <taxon>Eukaryota</taxon>
        <taxon>Viridiplantae</taxon>
        <taxon>Chlorophyta</taxon>
        <taxon>core chlorophytes</taxon>
        <taxon>Trebouxiophyceae</taxon>
        <taxon>Trebouxiophyceae incertae sedis</taxon>
        <taxon>Coccomyxaceae</taxon>
        <taxon>Coccomyxa</taxon>
    </lineage>
</organism>
<dbReference type="EMBL" id="JALJOT010000003">
    <property type="protein sequence ID" value="KAK9916918.1"/>
    <property type="molecule type" value="Genomic_DNA"/>
</dbReference>
<keyword evidence="2 5" id="KW-0813">Transport</keyword>